<protein>
    <submittedName>
        <fullName evidence="1">Uncharacterized protein</fullName>
    </submittedName>
</protein>
<dbReference type="STRING" id="1215104.GCA_000730585_01907"/>
<sequence length="232" mass="26405">MPDNLGVAQIRGMFFAHTLADSAGCAATGQELSQWGQQWWAARRGLPVLSTYNQKWADYLQGALPRSIVRGPLIEDFPILQTVLDDPLWPLLNRLVHPQEDTSCWAAQLRLNGRPLRYFSVRRLERLCGLPRWCGLCGVLGLLGSERSADQFARAWLRTVFADYVLCVASTLPAKMDCSFLYRILDEAHRLGKFGDVAGWPSTCAQFERKLRRLDRIRKRLTTRGWINEEGD</sequence>
<name>A0A239I486_9PSED</name>
<evidence type="ECO:0000313" key="1">
    <source>
        <dbReference type="EMBL" id="SNS88339.1"/>
    </source>
</evidence>
<proteinExistence type="predicted"/>
<reference evidence="2" key="1">
    <citation type="submission" date="2017-06" db="EMBL/GenBank/DDBJ databases">
        <authorList>
            <person name="Varghese N."/>
            <person name="Submissions S."/>
        </authorList>
    </citation>
    <scope>NUCLEOTIDE SEQUENCE [LARGE SCALE GENOMIC DNA]</scope>
    <source>
        <strain evidence="2">DSM 22348</strain>
    </source>
</reference>
<organism evidence="1 2">
    <name type="scientific">Pseudomonas japonica</name>
    <dbReference type="NCBI Taxonomy" id="256466"/>
    <lineage>
        <taxon>Bacteria</taxon>
        <taxon>Pseudomonadati</taxon>
        <taxon>Pseudomonadota</taxon>
        <taxon>Gammaproteobacteria</taxon>
        <taxon>Pseudomonadales</taxon>
        <taxon>Pseudomonadaceae</taxon>
        <taxon>Pseudomonas</taxon>
    </lineage>
</organism>
<accession>A0A239I486</accession>
<dbReference type="EMBL" id="FZOL01000017">
    <property type="protein sequence ID" value="SNS88339.1"/>
    <property type="molecule type" value="Genomic_DNA"/>
</dbReference>
<dbReference type="AlphaFoldDB" id="A0A239I486"/>
<keyword evidence="2" id="KW-1185">Reference proteome</keyword>
<evidence type="ECO:0000313" key="2">
    <source>
        <dbReference type="Proteomes" id="UP000198407"/>
    </source>
</evidence>
<dbReference type="Proteomes" id="UP000198407">
    <property type="component" value="Unassembled WGS sequence"/>
</dbReference>
<gene>
    <name evidence="1" type="ORF">SAMN05444352_117107</name>
</gene>